<dbReference type="RefSeq" id="WP_181061352.1">
    <property type="nucleotide sequence ID" value="NZ_JACDTY010000023.1"/>
</dbReference>
<evidence type="ECO:0000313" key="1">
    <source>
        <dbReference type="EMBL" id="MBA1144407.1"/>
    </source>
</evidence>
<dbReference type="Proteomes" id="UP000558284">
    <property type="component" value="Unassembled WGS sequence"/>
</dbReference>
<organism evidence="1 2">
    <name type="scientific">Mesorhizobium neociceri</name>
    <dbReference type="NCBI Taxonomy" id="1307853"/>
    <lineage>
        <taxon>Bacteria</taxon>
        <taxon>Pseudomonadati</taxon>
        <taxon>Pseudomonadota</taxon>
        <taxon>Alphaproteobacteria</taxon>
        <taxon>Hyphomicrobiales</taxon>
        <taxon>Phyllobacteriaceae</taxon>
        <taxon>Mesorhizobium</taxon>
    </lineage>
</organism>
<evidence type="ECO:0000313" key="2">
    <source>
        <dbReference type="Proteomes" id="UP000558284"/>
    </source>
</evidence>
<dbReference type="AlphaFoldDB" id="A0A838BEA6"/>
<sequence length="114" mass="12502">MAPRSKWLVACASKAAKGHGSNGLSRMLRSLHFDGSLCFSPSSNSVAALAVLFSTDRLCANLKLSNPAVEPKFQLPLLPQSSWRLSESTDMTWSKFDKNLSILRDIYFSPVKVA</sequence>
<dbReference type="EMBL" id="JACDTY010000023">
    <property type="protein sequence ID" value="MBA1144407.1"/>
    <property type="molecule type" value="Genomic_DNA"/>
</dbReference>
<gene>
    <name evidence="1" type="ORF">H0241_29815</name>
</gene>
<reference evidence="1 2" key="1">
    <citation type="submission" date="2020-07" db="EMBL/GenBank/DDBJ databases">
        <title>Definition of the novel symbiovar canariense within Mesorhizobium novociceri, a new species of genus Mesorhizobium nodulating Cicer canariense in the Caldera de Taburiente National Park (La Palma, Canary Islands).</title>
        <authorList>
            <person name="Leon-Barrios M."/>
            <person name="Perez-Yepez J."/>
            <person name="Flores-Felix J.D."/>
            <person name="Ramirez-Baena M.H."/>
            <person name="Pulido-Suarez L."/>
            <person name="Igual J.M."/>
            <person name="Velazquez E."/>
            <person name="Peix A."/>
        </authorList>
    </citation>
    <scope>NUCLEOTIDE SEQUENCE [LARGE SCALE GENOMIC DNA]</scope>
    <source>
        <strain evidence="1 2">CCANP35</strain>
    </source>
</reference>
<accession>A0A838BEA6</accession>
<comment type="caution">
    <text evidence="1">The sequence shown here is derived from an EMBL/GenBank/DDBJ whole genome shotgun (WGS) entry which is preliminary data.</text>
</comment>
<proteinExistence type="predicted"/>
<name>A0A838BEA6_9HYPH</name>
<keyword evidence="2" id="KW-1185">Reference proteome</keyword>
<protein>
    <submittedName>
        <fullName evidence="1">Uncharacterized protein</fullName>
    </submittedName>
</protein>